<reference evidence="2" key="2">
    <citation type="journal article" date="2014" name="ISME J.">
        <title>Microbial stratification in low pH oxic and suboxic macroscopic growths along an acid mine drainage.</title>
        <authorList>
            <person name="Mendez-Garcia C."/>
            <person name="Mesa V."/>
            <person name="Sprenger R.R."/>
            <person name="Richter M."/>
            <person name="Diez M.S."/>
            <person name="Solano J."/>
            <person name="Bargiela R."/>
            <person name="Golyshina O.V."/>
            <person name="Manteca A."/>
            <person name="Ramos J.L."/>
            <person name="Gallego J.R."/>
            <person name="Llorente I."/>
            <person name="Martins Dos Santos V.A."/>
            <person name="Jensen O.N."/>
            <person name="Pelaez A.I."/>
            <person name="Sanchez J."/>
            <person name="Ferrer M."/>
        </authorList>
    </citation>
    <scope>NUCLEOTIDE SEQUENCE</scope>
</reference>
<evidence type="ECO:0000259" key="1">
    <source>
        <dbReference type="Pfam" id="PF08463"/>
    </source>
</evidence>
<gene>
    <name evidence="2" type="ORF">B2A_02668</name>
</gene>
<dbReference type="Pfam" id="PF08463">
    <property type="entry name" value="EcoEI_R_C"/>
    <property type="match status" value="1"/>
</dbReference>
<feature type="non-terminal residue" evidence="2">
    <location>
        <position position="1"/>
    </location>
</feature>
<dbReference type="AlphaFoldDB" id="T1AZ13"/>
<evidence type="ECO:0000313" key="2">
    <source>
        <dbReference type="EMBL" id="EQD62792.1"/>
    </source>
</evidence>
<dbReference type="EMBL" id="AUZZ01001814">
    <property type="protein sequence ID" value="EQD62792.1"/>
    <property type="molecule type" value="Genomic_DNA"/>
</dbReference>
<dbReference type="InterPro" id="IPR013670">
    <property type="entry name" value="EcoEI_R_C_dom"/>
</dbReference>
<dbReference type="GO" id="GO:0003824">
    <property type="term" value="F:catalytic activity"/>
    <property type="evidence" value="ECO:0007669"/>
    <property type="project" value="InterPro"/>
</dbReference>
<comment type="caution">
    <text evidence="2">The sequence shown here is derived from an EMBL/GenBank/DDBJ whole genome shotgun (WGS) entry which is preliminary data.</text>
</comment>
<organism evidence="2">
    <name type="scientific">mine drainage metagenome</name>
    <dbReference type="NCBI Taxonomy" id="410659"/>
    <lineage>
        <taxon>unclassified sequences</taxon>
        <taxon>metagenomes</taxon>
        <taxon>ecological metagenomes</taxon>
    </lineage>
</organism>
<dbReference type="GO" id="GO:0006304">
    <property type="term" value="P:DNA modification"/>
    <property type="evidence" value="ECO:0007669"/>
    <property type="project" value="InterPro"/>
</dbReference>
<dbReference type="GO" id="GO:0003677">
    <property type="term" value="F:DNA binding"/>
    <property type="evidence" value="ECO:0007669"/>
    <property type="project" value="InterPro"/>
</dbReference>
<protein>
    <recommendedName>
        <fullName evidence="1">EcoEI R protein C-terminal domain-containing protein</fullName>
    </recommendedName>
</protein>
<sequence length="81" mass="9235">TFEAIGNWPTACRQPPYLLDESALWQAYAALDQSKVKGASRQRILTDLVSLVRYAMHQDNELVPYPERVAANFKAWLGQQQ</sequence>
<name>T1AZ13_9ZZZZ</name>
<accession>T1AZ13</accession>
<reference evidence="2" key="1">
    <citation type="submission" date="2013-08" db="EMBL/GenBank/DDBJ databases">
        <authorList>
            <person name="Mendez C."/>
            <person name="Richter M."/>
            <person name="Ferrer M."/>
            <person name="Sanchez J."/>
        </authorList>
    </citation>
    <scope>NUCLEOTIDE SEQUENCE</scope>
</reference>
<proteinExistence type="predicted"/>
<feature type="domain" description="EcoEI R protein C-terminal" evidence="1">
    <location>
        <begin position="18"/>
        <end position="80"/>
    </location>
</feature>
<feature type="non-terminal residue" evidence="2">
    <location>
        <position position="81"/>
    </location>
</feature>